<gene>
    <name evidence="1" type="ORF">M0R45_024258</name>
</gene>
<sequence length="79" mass="8859">MAFGWLVKWMQTWCDVVGDGEGVERWRCGRLVMVKVTAGEDQIGEARQQFDGAGQRLTPVEIDNDGDGELGFAWAELRN</sequence>
<proteinExistence type="predicted"/>
<dbReference type="AlphaFoldDB" id="A0AAW1WQB5"/>
<evidence type="ECO:0000313" key="2">
    <source>
        <dbReference type="Proteomes" id="UP001457282"/>
    </source>
</evidence>
<keyword evidence="2" id="KW-1185">Reference proteome</keyword>
<accession>A0AAW1WQB5</accession>
<protein>
    <submittedName>
        <fullName evidence="1">Uncharacterized protein</fullName>
    </submittedName>
</protein>
<dbReference type="Proteomes" id="UP001457282">
    <property type="component" value="Unassembled WGS sequence"/>
</dbReference>
<evidence type="ECO:0000313" key="1">
    <source>
        <dbReference type="EMBL" id="KAK9927054.1"/>
    </source>
</evidence>
<comment type="caution">
    <text evidence="1">The sequence shown here is derived from an EMBL/GenBank/DDBJ whole genome shotgun (WGS) entry which is preliminary data.</text>
</comment>
<name>A0AAW1WQB5_RUBAR</name>
<reference evidence="1 2" key="1">
    <citation type="journal article" date="2023" name="G3 (Bethesda)">
        <title>A chromosome-length genome assembly and annotation of blackberry (Rubus argutus, cv. 'Hillquist').</title>
        <authorList>
            <person name="Bruna T."/>
            <person name="Aryal R."/>
            <person name="Dudchenko O."/>
            <person name="Sargent D.J."/>
            <person name="Mead D."/>
            <person name="Buti M."/>
            <person name="Cavallini A."/>
            <person name="Hytonen T."/>
            <person name="Andres J."/>
            <person name="Pham M."/>
            <person name="Weisz D."/>
            <person name="Mascagni F."/>
            <person name="Usai G."/>
            <person name="Natali L."/>
            <person name="Bassil N."/>
            <person name="Fernandez G.E."/>
            <person name="Lomsadze A."/>
            <person name="Armour M."/>
            <person name="Olukolu B."/>
            <person name="Poorten T."/>
            <person name="Britton C."/>
            <person name="Davik J."/>
            <person name="Ashrafi H."/>
            <person name="Aiden E.L."/>
            <person name="Borodovsky M."/>
            <person name="Worthington M."/>
        </authorList>
    </citation>
    <scope>NUCLEOTIDE SEQUENCE [LARGE SCALE GENOMIC DNA]</scope>
    <source>
        <strain evidence="1">PI 553951</strain>
    </source>
</reference>
<organism evidence="1 2">
    <name type="scientific">Rubus argutus</name>
    <name type="common">Southern blackberry</name>
    <dbReference type="NCBI Taxonomy" id="59490"/>
    <lineage>
        <taxon>Eukaryota</taxon>
        <taxon>Viridiplantae</taxon>
        <taxon>Streptophyta</taxon>
        <taxon>Embryophyta</taxon>
        <taxon>Tracheophyta</taxon>
        <taxon>Spermatophyta</taxon>
        <taxon>Magnoliopsida</taxon>
        <taxon>eudicotyledons</taxon>
        <taxon>Gunneridae</taxon>
        <taxon>Pentapetalae</taxon>
        <taxon>rosids</taxon>
        <taxon>fabids</taxon>
        <taxon>Rosales</taxon>
        <taxon>Rosaceae</taxon>
        <taxon>Rosoideae</taxon>
        <taxon>Rosoideae incertae sedis</taxon>
        <taxon>Rubus</taxon>
    </lineage>
</organism>
<dbReference type="EMBL" id="JBEDUW010000005">
    <property type="protein sequence ID" value="KAK9927054.1"/>
    <property type="molecule type" value="Genomic_DNA"/>
</dbReference>